<protein>
    <submittedName>
        <fullName evidence="1">Uncharacterized protein</fullName>
    </submittedName>
</protein>
<dbReference type="Proteomes" id="UP001054252">
    <property type="component" value="Unassembled WGS sequence"/>
</dbReference>
<proteinExistence type="predicted"/>
<evidence type="ECO:0000313" key="1">
    <source>
        <dbReference type="EMBL" id="GKV06290.1"/>
    </source>
</evidence>
<gene>
    <name evidence="1" type="ORF">SLEP1_g18189</name>
</gene>
<sequence>MRVSVLASGRFRNASTCRHVIDRIVREFPLQMPSASSPCQVRFLLENSGMMATSLSPKLAI</sequence>
<reference evidence="1 2" key="1">
    <citation type="journal article" date="2021" name="Commun. Biol.">
        <title>The genome of Shorea leprosula (Dipterocarpaceae) highlights the ecological relevance of drought in aseasonal tropical rainforests.</title>
        <authorList>
            <person name="Ng K.K.S."/>
            <person name="Kobayashi M.J."/>
            <person name="Fawcett J.A."/>
            <person name="Hatakeyama M."/>
            <person name="Paape T."/>
            <person name="Ng C.H."/>
            <person name="Ang C.C."/>
            <person name="Tnah L.H."/>
            <person name="Lee C.T."/>
            <person name="Nishiyama T."/>
            <person name="Sese J."/>
            <person name="O'Brien M.J."/>
            <person name="Copetti D."/>
            <person name="Mohd Noor M.I."/>
            <person name="Ong R.C."/>
            <person name="Putra M."/>
            <person name="Sireger I.Z."/>
            <person name="Indrioko S."/>
            <person name="Kosugi Y."/>
            <person name="Izuno A."/>
            <person name="Isagi Y."/>
            <person name="Lee S.L."/>
            <person name="Shimizu K.K."/>
        </authorList>
    </citation>
    <scope>NUCLEOTIDE SEQUENCE [LARGE SCALE GENOMIC DNA]</scope>
    <source>
        <strain evidence="1">214</strain>
    </source>
</reference>
<name>A0AAV5J5X2_9ROSI</name>
<keyword evidence="2" id="KW-1185">Reference proteome</keyword>
<dbReference type="EMBL" id="BPVZ01000025">
    <property type="protein sequence ID" value="GKV06290.1"/>
    <property type="molecule type" value="Genomic_DNA"/>
</dbReference>
<dbReference type="AlphaFoldDB" id="A0AAV5J5X2"/>
<organism evidence="1 2">
    <name type="scientific">Rubroshorea leprosula</name>
    <dbReference type="NCBI Taxonomy" id="152421"/>
    <lineage>
        <taxon>Eukaryota</taxon>
        <taxon>Viridiplantae</taxon>
        <taxon>Streptophyta</taxon>
        <taxon>Embryophyta</taxon>
        <taxon>Tracheophyta</taxon>
        <taxon>Spermatophyta</taxon>
        <taxon>Magnoliopsida</taxon>
        <taxon>eudicotyledons</taxon>
        <taxon>Gunneridae</taxon>
        <taxon>Pentapetalae</taxon>
        <taxon>rosids</taxon>
        <taxon>malvids</taxon>
        <taxon>Malvales</taxon>
        <taxon>Dipterocarpaceae</taxon>
        <taxon>Rubroshorea</taxon>
    </lineage>
</organism>
<accession>A0AAV5J5X2</accession>
<evidence type="ECO:0000313" key="2">
    <source>
        <dbReference type="Proteomes" id="UP001054252"/>
    </source>
</evidence>
<comment type="caution">
    <text evidence="1">The sequence shown here is derived from an EMBL/GenBank/DDBJ whole genome shotgun (WGS) entry which is preliminary data.</text>
</comment>